<evidence type="ECO:0000313" key="2">
    <source>
        <dbReference type="EMBL" id="KAF4647948.1"/>
    </source>
</evidence>
<sequence>DRGNHERMQTAGTAEASRKAETKSTTPSPPINKRLRNCKRPRNYNDYGKYGRFSPIDRNTS</sequence>
<accession>A0A7J6KLH4</accession>
<proteinExistence type="predicted"/>
<comment type="caution">
    <text evidence="2">The sequence shown here is derived from an EMBL/GenBank/DDBJ whole genome shotgun (WGS) entry which is preliminary data.</text>
</comment>
<reference evidence="2 3" key="1">
    <citation type="submission" date="2020-04" db="EMBL/GenBank/DDBJ databases">
        <title>Perkinsus olseni comparative genomics.</title>
        <authorList>
            <person name="Bogema D.R."/>
        </authorList>
    </citation>
    <scope>NUCLEOTIDE SEQUENCE [LARGE SCALE GENOMIC DNA]</scope>
    <source>
        <strain evidence="2">ATCC PRA-31</strain>
    </source>
</reference>
<organism evidence="2 3">
    <name type="scientific">Perkinsus olseni</name>
    <name type="common">Perkinsus atlanticus</name>
    <dbReference type="NCBI Taxonomy" id="32597"/>
    <lineage>
        <taxon>Eukaryota</taxon>
        <taxon>Sar</taxon>
        <taxon>Alveolata</taxon>
        <taxon>Perkinsozoa</taxon>
        <taxon>Perkinsea</taxon>
        <taxon>Perkinsida</taxon>
        <taxon>Perkinsidae</taxon>
        <taxon>Perkinsus</taxon>
    </lineage>
</organism>
<feature type="compositionally biased region" description="Basic residues" evidence="1">
    <location>
        <begin position="33"/>
        <end position="42"/>
    </location>
</feature>
<gene>
    <name evidence="2" type="ORF">FOL46_003552</name>
</gene>
<evidence type="ECO:0000256" key="1">
    <source>
        <dbReference type="SAM" id="MobiDB-lite"/>
    </source>
</evidence>
<protein>
    <submittedName>
        <fullName evidence="2">Uncharacterized protein</fullName>
    </submittedName>
</protein>
<dbReference type="EMBL" id="JABANN010002266">
    <property type="protein sequence ID" value="KAF4647948.1"/>
    <property type="molecule type" value="Genomic_DNA"/>
</dbReference>
<feature type="non-terminal residue" evidence="2">
    <location>
        <position position="1"/>
    </location>
</feature>
<dbReference type="Proteomes" id="UP000572268">
    <property type="component" value="Unassembled WGS sequence"/>
</dbReference>
<feature type="region of interest" description="Disordered" evidence="1">
    <location>
        <begin position="1"/>
        <end position="61"/>
    </location>
</feature>
<dbReference type="AlphaFoldDB" id="A0A7J6KLH4"/>
<evidence type="ECO:0000313" key="3">
    <source>
        <dbReference type="Proteomes" id="UP000572268"/>
    </source>
</evidence>
<name>A0A7J6KLH4_PEROL</name>